<comment type="caution">
    <text evidence="1">The sequence shown here is derived from an EMBL/GenBank/DDBJ whole genome shotgun (WGS) entry which is preliminary data.</text>
</comment>
<name>A0A7J3Z5R4_9CREN</name>
<dbReference type="AlphaFoldDB" id="A0A7J3Z5R4"/>
<protein>
    <submittedName>
        <fullName evidence="1">Uncharacterized protein</fullName>
    </submittedName>
</protein>
<proteinExistence type="predicted"/>
<reference evidence="1" key="1">
    <citation type="journal article" date="2020" name="mSystems">
        <title>Genome- and Community-Level Interaction Insights into Carbon Utilization and Element Cycling Functions of Hydrothermarchaeota in Hydrothermal Sediment.</title>
        <authorList>
            <person name="Zhou Z."/>
            <person name="Liu Y."/>
            <person name="Xu W."/>
            <person name="Pan J."/>
            <person name="Luo Z.H."/>
            <person name="Li M."/>
        </authorList>
    </citation>
    <scope>NUCLEOTIDE SEQUENCE [LARGE SCALE GENOMIC DNA]</scope>
    <source>
        <strain evidence="1">SpSt-1105</strain>
    </source>
</reference>
<evidence type="ECO:0000313" key="1">
    <source>
        <dbReference type="EMBL" id="HHQ50126.1"/>
    </source>
</evidence>
<gene>
    <name evidence="1" type="ORF">ENM66_02095</name>
</gene>
<sequence length="69" mass="7974">MSKGTVGNTLRAMVAKGLLEKRNGVYVAIDMSRDVLLSRVDPSRVRFPWQVLRRKETATEDVKRVEWEK</sequence>
<dbReference type="EMBL" id="DRYQ01000027">
    <property type="protein sequence ID" value="HHQ50126.1"/>
    <property type="molecule type" value="Genomic_DNA"/>
</dbReference>
<organism evidence="1">
    <name type="scientific">Ignisphaera aggregans</name>
    <dbReference type="NCBI Taxonomy" id="334771"/>
    <lineage>
        <taxon>Archaea</taxon>
        <taxon>Thermoproteota</taxon>
        <taxon>Thermoprotei</taxon>
        <taxon>Desulfurococcales</taxon>
        <taxon>Desulfurococcaceae</taxon>
        <taxon>Ignisphaera</taxon>
    </lineage>
</organism>
<accession>A0A7J3Z5R4</accession>